<evidence type="ECO:0000313" key="2">
    <source>
        <dbReference type="Proteomes" id="UP001055879"/>
    </source>
</evidence>
<accession>A0ACB9EM11</accession>
<proteinExistence type="predicted"/>
<comment type="caution">
    <text evidence="1">The sequence shown here is derived from an EMBL/GenBank/DDBJ whole genome shotgun (WGS) entry which is preliminary data.</text>
</comment>
<gene>
    <name evidence="1" type="ORF">L6452_07386</name>
</gene>
<reference evidence="1 2" key="2">
    <citation type="journal article" date="2022" name="Mol. Ecol. Resour.">
        <title>The genomes of chicory, endive, great burdock and yacon provide insights into Asteraceae paleo-polyploidization history and plant inulin production.</title>
        <authorList>
            <person name="Fan W."/>
            <person name="Wang S."/>
            <person name="Wang H."/>
            <person name="Wang A."/>
            <person name="Jiang F."/>
            <person name="Liu H."/>
            <person name="Zhao H."/>
            <person name="Xu D."/>
            <person name="Zhang Y."/>
        </authorList>
    </citation>
    <scope>NUCLEOTIDE SEQUENCE [LARGE SCALE GENOMIC DNA]</scope>
    <source>
        <strain evidence="2">cv. Niubang</strain>
    </source>
</reference>
<evidence type="ECO:0000313" key="1">
    <source>
        <dbReference type="EMBL" id="KAI3759506.1"/>
    </source>
</evidence>
<protein>
    <submittedName>
        <fullName evidence="1">Uncharacterized protein</fullName>
    </submittedName>
</protein>
<keyword evidence="2" id="KW-1185">Reference proteome</keyword>
<name>A0ACB9EM11_ARCLA</name>
<dbReference type="Proteomes" id="UP001055879">
    <property type="component" value="Linkage Group LG02"/>
</dbReference>
<reference evidence="2" key="1">
    <citation type="journal article" date="2022" name="Mol. Ecol. Resour.">
        <title>The genomes of chicory, endive, great burdock and yacon provide insights into Asteraceae palaeo-polyploidization history and plant inulin production.</title>
        <authorList>
            <person name="Fan W."/>
            <person name="Wang S."/>
            <person name="Wang H."/>
            <person name="Wang A."/>
            <person name="Jiang F."/>
            <person name="Liu H."/>
            <person name="Zhao H."/>
            <person name="Xu D."/>
            <person name="Zhang Y."/>
        </authorList>
    </citation>
    <scope>NUCLEOTIDE SEQUENCE [LARGE SCALE GENOMIC DNA]</scope>
    <source>
        <strain evidence="2">cv. Niubang</strain>
    </source>
</reference>
<dbReference type="EMBL" id="CM042048">
    <property type="protein sequence ID" value="KAI3759506.1"/>
    <property type="molecule type" value="Genomic_DNA"/>
</dbReference>
<sequence length="94" mass="10771">MPEEAPVIRTTLPERFSVKMERRMPRQNLKKIHGGKKSNKVKKVKGGAARFKKPLMRSILIFGGVKQMMTANGDDIEMKLKYQRGEGVESIAWR</sequence>
<organism evidence="1 2">
    <name type="scientific">Arctium lappa</name>
    <name type="common">Greater burdock</name>
    <name type="synonym">Lappa major</name>
    <dbReference type="NCBI Taxonomy" id="4217"/>
    <lineage>
        <taxon>Eukaryota</taxon>
        <taxon>Viridiplantae</taxon>
        <taxon>Streptophyta</taxon>
        <taxon>Embryophyta</taxon>
        <taxon>Tracheophyta</taxon>
        <taxon>Spermatophyta</taxon>
        <taxon>Magnoliopsida</taxon>
        <taxon>eudicotyledons</taxon>
        <taxon>Gunneridae</taxon>
        <taxon>Pentapetalae</taxon>
        <taxon>asterids</taxon>
        <taxon>campanulids</taxon>
        <taxon>Asterales</taxon>
        <taxon>Asteraceae</taxon>
        <taxon>Carduoideae</taxon>
        <taxon>Cardueae</taxon>
        <taxon>Arctiinae</taxon>
        <taxon>Arctium</taxon>
    </lineage>
</organism>